<reference evidence="6" key="1">
    <citation type="journal article" date="2021" name="J. Hered.">
        <title>Genome Assembly of Salicaceae Populus deltoides (Eastern Cottonwood) I-69 Based on Nanopore Sequencing and Hi-C Technologies.</title>
        <authorList>
            <person name="Bai S."/>
            <person name="Wu H."/>
            <person name="Zhang J."/>
            <person name="Pan Z."/>
            <person name="Zhao W."/>
            <person name="Li Z."/>
            <person name="Tong C."/>
        </authorList>
    </citation>
    <scope>NUCLEOTIDE SEQUENCE</scope>
    <source>
        <tissue evidence="6">Leaf</tissue>
    </source>
</reference>
<dbReference type="EMBL" id="JACEGQ020000005">
    <property type="protein sequence ID" value="KAH8508029.1"/>
    <property type="molecule type" value="Genomic_DNA"/>
</dbReference>
<dbReference type="PROSITE" id="PS00062">
    <property type="entry name" value="ALDOKETO_REDUCTASE_2"/>
    <property type="match status" value="1"/>
</dbReference>
<feature type="active site" description="Proton donor" evidence="2">
    <location>
        <position position="57"/>
    </location>
</feature>
<keyword evidence="1" id="KW-0560">Oxidoreductase</keyword>
<feature type="site" description="Lowers pKa of active site Tyr" evidence="4">
    <location>
        <position position="87"/>
    </location>
</feature>
<dbReference type="FunFam" id="3.20.20.100:FF:000014">
    <property type="entry name" value="NAD(P)-linked oxidoreductase superfamily protein"/>
    <property type="match status" value="1"/>
</dbReference>
<dbReference type="PROSITE" id="PS00063">
    <property type="entry name" value="ALDOKETO_REDUCTASE_3"/>
    <property type="match status" value="1"/>
</dbReference>
<protein>
    <recommendedName>
        <fullName evidence="5">NADP-dependent oxidoreductase domain-containing protein</fullName>
    </recommendedName>
</protein>
<dbReference type="SUPFAM" id="SSF51430">
    <property type="entry name" value="NAD(P)-linked oxidoreductase"/>
    <property type="match status" value="1"/>
</dbReference>
<organism evidence="6 7">
    <name type="scientific">Populus deltoides</name>
    <name type="common">Eastern poplar</name>
    <name type="synonym">Eastern cottonwood</name>
    <dbReference type="NCBI Taxonomy" id="3696"/>
    <lineage>
        <taxon>Eukaryota</taxon>
        <taxon>Viridiplantae</taxon>
        <taxon>Streptophyta</taxon>
        <taxon>Embryophyta</taxon>
        <taxon>Tracheophyta</taxon>
        <taxon>Spermatophyta</taxon>
        <taxon>Magnoliopsida</taxon>
        <taxon>eudicotyledons</taxon>
        <taxon>Gunneridae</taxon>
        <taxon>Pentapetalae</taxon>
        <taxon>rosids</taxon>
        <taxon>fabids</taxon>
        <taxon>Malpighiales</taxon>
        <taxon>Salicaceae</taxon>
        <taxon>Saliceae</taxon>
        <taxon>Populus</taxon>
    </lineage>
</organism>
<accession>A0A8T2YSG6</accession>
<dbReference type="PANTHER" id="PTHR11732">
    <property type="entry name" value="ALDO/KETO REDUCTASE"/>
    <property type="match status" value="1"/>
</dbReference>
<dbReference type="Pfam" id="PF00248">
    <property type="entry name" value="Aldo_ket_red"/>
    <property type="match status" value="1"/>
</dbReference>
<evidence type="ECO:0000313" key="7">
    <source>
        <dbReference type="Proteomes" id="UP000807159"/>
    </source>
</evidence>
<dbReference type="InterPro" id="IPR018170">
    <property type="entry name" value="Aldo/ket_reductase_CS"/>
</dbReference>
<sequence>MGTNIPTSTLGSTDRTIPLLGYGTAEYPFGASIETMKESILHAIELGYRHFDSASLYQSEVPLGEAISDALRLGLIKSRDELFITSKLWCSDGHKDLVLPALQKTLENLQLEYLDLYLIHWPVSSKPGEYVFAVKEKDLLPMDFQSVWEAMEECQKLGLAKSIGVSNFSCKKLENLLATAKIPPAVNQVEISPLWQQKKIREFCEEKGIHVTAYSPLGAKGMLWGTNNVMECQVLKEIAAARGKSMAQICLRWVHEQGVSVLVKSFNKERIKQNLDIFDWKLSQEDLKRVSQIPQQRACVAAGFVSEKGPYKSVEEFWDGEI</sequence>
<dbReference type="GO" id="GO:0044550">
    <property type="term" value="P:secondary metabolite biosynthetic process"/>
    <property type="evidence" value="ECO:0007669"/>
    <property type="project" value="UniProtKB-ARBA"/>
</dbReference>
<dbReference type="InterPro" id="IPR023210">
    <property type="entry name" value="NADP_OxRdtase_dom"/>
</dbReference>
<dbReference type="InterPro" id="IPR036812">
    <property type="entry name" value="NAD(P)_OxRdtase_dom_sf"/>
</dbReference>
<feature type="binding site" evidence="3">
    <location>
        <position position="120"/>
    </location>
    <ligand>
        <name>substrate</name>
    </ligand>
</feature>
<dbReference type="CDD" id="cd19124">
    <property type="entry name" value="AKR_AKR4A_4B"/>
    <property type="match status" value="1"/>
</dbReference>
<evidence type="ECO:0000256" key="1">
    <source>
        <dbReference type="ARBA" id="ARBA00023002"/>
    </source>
</evidence>
<evidence type="ECO:0000256" key="3">
    <source>
        <dbReference type="PIRSR" id="PIRSR000097-2"/>
    </source>
</evidence>
<name>A0A8T2YSG6_POPDE</name>
<gene>
    <name evidence="6" type="ORF">H0E87_010254</name>
</gene>
<dbReference type="PROSITE" id="PS00798">
    <property type="entry name" value="ALDOKETO_REDUCTASE_1"/>
    <property type="match status" value="1"/>
</dbReference>
<evidence type="ECO:0000313" key="6">
    <source>
        <dbReference type="EMBL" id="KAH8508029.1"/>
    </source>
</evidence>
<feature type="domain" description="NADP-dependent oxidoreductase" evidence="5">
    <location>
        <begin position="20"/>
        <end position="293"/>
    </location>
</feature>
<dbReference type="InterPro" id="IPR044497">
    <property type="entry name" value="AKR4A/B"/>
</dbReference>
<dbReference type="AlphaFoldDB" id="A0A8T2YSG6"/>
<dbReference type="PRINTS" id="PR00069">
    <property type="entry name" value="ALDKETRDTASE"/>
</dbReference>
<dbReference type="Proteomes" id="UP000807159">
    <property type="component" value="Chromosome 5"/>
</dbReference>
<evidence type="ECO:0000259" key="5">
    <source>
        <dbReference type="Pfam" id="PF00248"/>
    </source>
</evidence>
<keyword evidence="7" id="KW-1185">Reference proteome</keyword>
<dbReference type="GO" id="GO:0016616">
    <property type="term" value="F:oxidoreductase activity, acting on the CH-OH group of donors, NAD or NADP as acceptor"/>
    <property type="evidence" value="ECO:0007669"/>
    <property type="project" value="InterPro"/>
</dbReference>
<dbReference type="Gene3D" id="3.20.20.100">
    <property type="entry name" value="NADP-dependent oxidoreductase domain"/>
    <property type="match status" value="1"/>
</dbReference>
<dbReference type="InterPro" id="IPR020471">
    <property type="entry name" value="AKR"/>
</dbReference>
<comment type="caution">
    <text evidence="6">The sequence shown here is derived from an EMBL/GenBank/DDBJ whole genome shotgun (WGS) entry which is preliminary data.</text>
</comment>
<proteinExistence type="predicted"/>
<dbReference type="PIRSF" id="PIRSF000097">
    <property type="entry name" value="AKR"/>
    <property type="match status" value="1"/>
</dbReference>
<evidence type="ECO:0000256" key="4">
    <source>
        <dbReference type="PIRSR" id="PIRSR000097-3"/>
    </source>
</evidence>
<evidence type="ECO:0000256" key="2">
    <source>
        <dbReference type="PIRSR" id="PIRSR000097-1"/>
    </source>
</evidence>